<dbReference type="SUPFAM" id="SSF55729">
    <property type="entry name" value="Acyl-CoA N-acyltransferases (Nat)"/>
    <property type="match status" value="1"/>
</dbReference>
<dbReference type="AlphaFoldDB" id="A0A5P2DFS6"/>
<evidence type="ECO:0000313" key="3">
    <source>
        <dbReference type="Proteomes" id="UP000325211"/>
    </source>
</evidence>
<dbReference type="InterPro" id="IPR016181">
    <property type="entry name" value="Acyl_CoA_acyltransferase"/>
</dbReference>
<evidence type="ECO:0000313" key="2">
    <source>
        <dbReference type="EMBL" id="QES51849.1"/>
    </source>
</evidence>
<reference evidence="2 3" key="1">
    <citation type="submission" date="2018-05" db="EMBL/GenBank/DDBJ databases">
        <title>Streptomyces venezuelae.</title>
        <authorList>
            <person name="Kim W."/>
            <person name="Lee N."/>
            <person name="Cho B.-K."/>
        </authorList>
    </citation>
    <scope>NUCLEOTIDE SEQUENCE [LARGE SCALE GENOMIC DNA]</scope>
    <source>
        <strain evidence="2 3">ATCC 21782</strain>
    </source>
</reference>
<dbReference type="Proteomes" id="UP000325211">
    <property type="component" value="Chromosome"/>
</dbReference>
<dbReference type="GO" id="GO:0016747">
    <property type="term" value="F:acyltransferase activity, transferring groups other than amino-acyl groups"/>
    <property type="evidence" value="ECO:0007669"/>
    <property type="project" value="InterPro"/>
</dbReference>
<dbReference type="InterPro" id="IPR000182">
    <property type="entry name" value="GNAT_dom"/>
</dbReference>
<evidence type="ECO:0000259" key="1">
    <source>
        <dbReference type="PROSITE" id="PS51186"/>
    </source>
</evidence>
<dbReference type="Gene3D" id="3.40.630.30">
    <property type="match status" value="1"/>
</dbReference>
<dbReference type="OrthoDB" id="9764897at2"/>
<dbReference type="PROSITE" id="PS51186">
    <property type="entry name" value="GNAT"/>
    <property type="match status" value="1"/>
</dbReference>
<accession>A0A5P2DFS6</accession>
<dbReference type="Pfam" id="PF00583">
    <property type="entry name" value="Acetyltransf_1"/>
    <property type="match status" value="1"/>
</dbReference>
<feature type="domain" description="N-acetyltransferase" evidence="1">
    <location>
        <begin position="6"/>
        <end position="161"/>
    </location>
</feature>
<organism evidence="2 3">
    <name type="scientific">Streptomyces venezuelae</name>
    <dbReference type="NCBI Taxonomy" id="54571"/>
    <lineage>
        <taxon>Bacteria</taxon>
        <taxon>Bacillati</taxon>
        <taxon>Actinomycetota</taxon>
        <taxon>Actinomycetes</taxon>
        <taxon>Kitasatosporales</taxon>
        <taxon>Streptomycetaceae</taxon>
        <taxon>Streptomyces</taxon>
    </lineage>
</organism>
<gene>
    <name evidence="2" type="ORF">DEJ50_32370</name>
</gene>
<dbReference type="RefSeq" id="WP_150211593.1">
    <property type="nucleotide sequence ID" value="NZ_CP029190.1"/>
</dbReference>
<name>A0A5P2DFS6_STRVZ</name>
<protein>
    <submittedName>
        <fullName evidence="2">GNAT family N-acetyltransferase</fullName>
    </submittedName>
</protein>
<dbReference type="EMBL" id="CP029190">
    <property type="protein sequence ID" value="QES51849.1"/>
    <property type="molecule type" value="Genomic_DNA"/>
</dbReference>
<proteinExistence type="predicted"/>
<sequence>MPAARPCARAAVPDDADELLRLRVAILNGEPHGTTWRTAFRDDMRRRLGSDPDLFAFVTPAPDGSGLAACAIGVAYQAYGGPTYPDGLWARVHTVVTDRGHRRRGHGRAVTAALVAALRGRGCGSIELRATPDGIALYSALGFDALGGYMVLRPGSPGWAG</sequence>
<keyword evidence="2" id="KW-0808">Transferase</keyword>